<organism evidence="1">
    <name type="scientific">uncultured Chloroflexia bacterium</name>
    <dbReference type="NCBI Taxonomy" id="1672391"/>
    <lineage>
        <taxon>Bacteria</taxon>
        <taxon>Bacillati</taxon>
        <taxon>Chloroflexota</taxon>
        <taxon>Chloroflexia</taxon>
        <taxon>environmental samples</taxon>
    </lineage>
</organism>
<gene>
    <name evidence="1" type="ORF">AVDCRST_MAG93-6063</name>
</gene>
<accession>A0A6J4LDS2</accession>
<proteinExistence type="predicted"/>
<dbReference type="AlphaFoldDB" id="A0A6J4LDS2"/>
<name>A0A6J4LDS2_9CHLR</name>
<evidence type="ECO:0000313" key="1">
    <source>
        <dbReference type="EMBL" id="CAA9328031.1"/>
    </source>
</evidence>
<sequence length="30" mass="3316">MGSRAFAEDETGRFMTGLVRTLESLILAQD</sequence>
<feature type="non-terminal residue" evidence="1">
    <location>
        <position position="30"/>
    </location>
</feature>
<protein>
    <submittedName>
        <fullName evidence="1">Uncharacterized protein</fullName>
    </submittedName>
</protein>
<dbReference type="EMBL" id="CADCTR010002037">
    <property type="protein sequence ID" value="CAA9328031.1"/>
    <property type="molecule type" value="Genomic_DNA"/>
</dbReference>
<reference evidence="1" key="1">
    <citation type="submission" date="2020-02" db="EMBL/GenBank/DDBJ databases">
        <authorList>
            <person name="Meier V. D."/>
        </authorList>
    </citation>
    <scope>NUCLEOTIDE SEQUENCE</scope>
    <source>
        <strain evidence="1">AVDCRST_MAG93</strain>
    </source>
</reference>